<evidence type="ECO:0000313" key="2">
    <source>
        <dbReference type="Proteomes" id="UP001283341"/>
    </source>
</evidence>
<reference evidence="1" key="1">
    <citation type="journal article" date="2023" name="Mol. Phylogenet. Evol.">
        <title>Genome-scale phylogeny and comparative genomics of the fungal order Sordariales.</title>
        <authorList>
            <person name="Hensen N."/>
            <person name="Bonometti L."/>
            <person name="Westerberg I."/>
            <person name="Brannstrom I.O."/>
            <person name="Guillou S."/>
            <person name="Cros-Aarteil S."/>
            <person name="Calhoun S."/>
            <person name="Haridas S."/>
            <person name="Kuo A."/>
            <person name="Mondo S."/>
            <person name="Pangilinan J."/>
            <person name="Riley R."/>
            <person name="LaButti K."/>
            <person name="Andreopoulos B."/>
            <person name="Lipzen A."/>
            <person name="Chen C."/>
            <person name="Yan M."/>
            <person name="Daum C."/>
            <person name="Ng V."/>
            <person name="Clum A."/>
            <person name="Steindorff A."/>
            <person name="Ohm R.A."/>
            <person name="Martin F."/>
            <person name="Silar P."/>
            <person name="Natvig D.O."/>
            <person name="Lalanne C."/>
            <person name="Gautier V."/>
            <person name="Ament-Velasquez S.L."/>
            <person name="Kruys A."/>
            <person name="Hutchinson M.I."/>
            <person name="Powell A.J."/>
            <person name="Barry K."/>
            <person name="Miller A.N."/>
            <person name="Grigoriev I.V."/>
            <person name="Debuchy R."/>
            <person name="Gladieux P."/>
            <person name="Hiltunen Thoren M."/>
            <person name="Johannesson H."/>
        </authorList>
    </citation>
    <scope>NUCLEOTIDE SEQUENCE</scope>
    <source>
        <strain evidence="1">CBS 118394</strain>
    </source>
</reference>
<accession>A0AAE0HY42</accession>
<evidence type="ECO:0000313" key="1">
    <source>
        <dbReference type="EMBL" id="KAK3314667.1"/>
    </source>
</evidence>
<organism evidence="1 2">
    <name type="scientific">Apodospora peruviana</name>
    <dbReference type="NCBI Taxonomy" id="516989"/>
    <lineage>
        <taxon>Eukaryota</taxon>
        <taxon>Fungi</taxon>
        <taxon>Dikarya</taxon>
        <taxon>Ascomycota</taxon>
        <taxon>Pezizomycotina</taxon>
        <taxon>Sordariomycetes</taxon>
        <taxon>Sordariomycetidae</taxon>
        <taxon>Sordariales</taxon>
        <taxon>Lasiosphaeriaceae</taxon>
        <taxon>Apodospora</taxon>
    </lineage>
</organism>
<sequence length="133" mass="14482">MAATFRTEEAFSIIIISLLSYTYAPVLGTRNPKSPAEHAANGTAAGARRLGWVPRIILDIMLISQMDDTYAPYPRVPHTTTILSIEPPCGEAWYRSKASCVLVCAWQATPLYGALPVEPLTINSFISLSGKEV</sequence>
<dbReference type="Proteomes" id="UP001283341">
    <property type="component" value="Unassembled WGS sequence"/>
</dbReference>
<gene>
    <name evidence="1" type="ORF">B0H66DRAFT_317926</name>
</gene>
<protein>
    <submittedName>
        <fullName evidence="1">Uncharacterized protein</fullName>
    </submittedName>
</protein>
<reference evidence="1" key="2">
    <citation type="submission" date="2023-06" db="EMBL/GenBank/DDBJ databases">
        <authorList>
            <consortium name="Lawrence Berkeley National Laboratory"/>
            <person name="Haridas S."/>
            <person name="Hensen N."/>
            <person name="Bonometti L."/>
            <person name="Westerberg I."/>
            <person name="Brannstrom I.O."/>
            <person name="Guillou S."/>
            <person name="Cros-Aarteil S."/>
            <person name="Calhoun S."/>
            <person name="Kuo A."/>
            <person name="Mondo S."/>
            <person name="Pangilinan J."/>
            <person name="Riley R."/>
            <person name="Labutti K."/>
            <person name="Andreopoulos B."/>
            <person name="Lipzen A."/>
            <person name="Chen C."/>
            <person name="Yanf M."/>
            <person name="Daum C."/>
            <person name="Ng V."/>
            <person name="Clum A."/>
            <person name="Steindorff A."/>
            <person name="Ohm R."/>
            <person name="Martin F."/>
            <person name="Silar P."/>
            <person name="Natvig D."/>
            <person name="Lalanne C."/>
            <person name="Gautier V."/>
            <person name="Ament-Velasquez S.L."/>
            <person name="Kruys A."/>
            <person name="Hutchinson M.I."/>
            <person name="Powell A.J."/>
            <person name="Barry K."/>
            <person name="Miller A.N."/>
            <person name="Grigoriev I.V."/>
            <person name="Debuchy R."/>
            <person name="Gladieux P."/>
            <person name="Thoren M.H."/>
            <person name="Johannesson H."/>
        </authorList>
    </citation>
    <scope>NUCLEOTIDE SEQUENCE</scope>
    <source>
        <strain evidence="1">CBS 118394</strain>
    </source>
</reference>
<name>A0AAE0HY42_9PEZI</name>
<keyword evidence="2" id="KW-1185">Reference proteome</keyword>
<dbReference type="AlphaFoldDB" id="A0AAE0HY42"/>
<proteinExistence type="predicted"/>
<comment type="caution">
    <text evidence="1">The sequence shown here is derived from an EMBL/GenBank/DDBJ whole genome shotgun (WGS) entry which is preliminary data.</text>
</comment>
<dbReference type="EMBL" id="JAUEDM010000006">
    <property type="protein sequence ID" value="KAK3314667.1"/>
    <property type="molecule type" value="Genomic_DNA"/>
</dbReference>